<protein>
    <submittedName>
        <fullName evidence="1">Uncharacterized protein</fullName>
    </submittedName>
</protein>
<organism evidence="1 2">
    <name type="scientific">Liparis tanakae</name>
    <name type="common">Tanaka's snailfish</name>
    <dbReference type="NCBI Taxonomy" id="230148"/>
    <lineage>
        <taxon>Eukaryota</taxon>
        <taxon>Metazoa</taxon>
        <taxon>Chordata</taxon>
        <taxon>Craniata</taxon>
        <taxon>Vertebrata</taxon>
        <taxon>Euteleostomi</taxon>
        <taxon>Actinopterygii</taxon>
        <taxon>Neopterygii</taxon>
        <taxon>Teleostei</taxon>
        <taxon>Neoteleostei</taxon>
        <taxon>Acanthomorphata</taxon>
        <taxon>Eupercaria</taxon>
        <taxon>Perciformes</taxon>
        <taxon>Cottioidei</taxon>
        <taxon>Cottales</taxon>
        <taxon>Liparidae</taxon>
        <taxon>Liparis</taxon>
    </lineage>
</organism>
<keyword evidence="2" id="KW-1185">Reference proteome</keyword>
<gene>
    <name evidence="1" type="ORF">EYF80_042706</name>
</gene>
<evidence type="ECO:0000313" key="1">
    <source>
        <dbReference type="EMBL" id="TNN47094.1"/>
    </source>
</evidence>
<accession>A0A4Z2G2L3</accession>
<comment type="caution">
    <text evidence="1">The sequence shown here is derived from an EMBL/GenBank/DDBJ whole genome shotgun (WGS) entry which is preliminary data.</text>
</comment>
<dbReference type="AlphaFoldDB" id="A0A4Z2G2L3"/>
<evidence type="ECO:0000313" key="2">
    <source>
        <dbReference type="Proteomes" id="UP000314294"/>
    </source>
</evidence>
<name>A0A4Z2G2L3_9TELE</name>
<reference evidence="1 2" key="1">
    <citation type="submission" date="2019-03" db="EMBL/GenBank/DDBJ databases">
        <title>First draft genome of Liparis tanakae, snailfish: a comprehensive survey of snailfish specific genes.</title>
        <authorList>
            <person name="Kim W."/>
            <person name="Song I."/>
            <person name="Jeong J.-H."/>
            <person name="Kim D."/>
            <person name="Kim S."/>
            <person name="Ryu S."/>
            <person name="Song J.Y."/>
            <person name="Lee S.K."/>
        </authorList>
    </citation>
    <scope>NUCLEOTIDE SEQUENCE [LARGE SCALE GENOMIC DNA]</scope>
    <source>
        <tissue evidence="1">Muscle</tissue>
    </source>
</reference>
<proteinExistence type="predicted"/>
<dbReference type="Proteomes" id="UP000314294">
    <property type="component" value="Unassembled WGS sequence"/>
</dbReference>
<sequence length="109" mass="12418">MVRATSDNWQASVARRESQTGISKRIQKKRKNIFVRRQPIEFLDLACVGLNCVSGLEHVFSGRFGPILPQASWLHSIRVRGSDQDRDPRSTHLVDVVQGKVKAQCKYQE</sequence>
<dbReference type="EMBL" id="SRLO01000758">
    <property type="protein sequence ID" value="TNN47094.1"/>
    <property type="molecule type" value="Genomic_DNA"/>
</dbReference>